<dbReference type="InterPro" id="IPR036052">
    <property type="entry name" value="TrpB-like_PALP_sf"/>
</dbReference>
<dbReference type="UniPathway" id="UPA00136">
    <property type="reaction ID" value="UER00200"/>
</dbReference>
<dbReference type="EC" id="2.5.1.47" evidence="1"/>
<sequence length="81" mass="9160">MGTTGTITGVSRFLREQEKPVAIVGLQPEEGSSIPGIRRWPAEYMPAFLMLSWWIRCWIFISARRKIPCASWRYAKASSAG</sequence>
<dbReference type="GO" id="GO:0004124">
    <property type="term" value="F:cysteine synthase activity"/>
    <property type="evidence" value="ECO:0007669"/>
    <property type="project" value="UniProtKB-EC"/>
</dbReference>
<dbReference type="AlphaFoldDB" id="A0A377LUW6"/>
<reference evidence="1 2" key="1">
    <citation type="submission" date="2018-06" db="EMBL/GenBank/DDBJ databases">
        <authorList>
            <consortium name="Pathogen Informatics"/>
            <person name="Doyle S."/>
        </authorList>
    </citation>
    <scope>NUCLEOTIDE SEQUENCE [LARGE SCALE GENOMIC DNA]</scope>
    <source>
        <strain evidence="1 2">NCTC10005</strain>
    </source>
</reference>
<organism evidence="1 2">
    <name type="scientific">Enterobacter cloacae</name>
    <dbReference type="NCBI Taxonomy" id="550"/>
    <lineage>
        <taxon>Bacteria</taxon>
        <taxon>Pseudomonadati</taxon>
        <taxon>Pseudomonadota</taxon>
        <taxon>Gammaproteobacteria</taxon>
        <taxon>Enterobacterales</taxon>
        <taxon>Enterobacteriaceae</taxon>
        <taxon>Enterobacter</taxon>
        <taxon>Enterobacter cloacae complex</taxon>
    </lineage>
</organism>
<keyword evidence="1" id="KW-0808">Transferase</keyword>
<dbReference type="SUPFAM" id="SSF53686">
    <property type="entry name" value="Tryptophan synthase beta subunit-like PLP-dependent enzymes"/>
    <property type="match status" value="1"/>
</dbReference>
<dbReference type="Proteomes" id="UP000255106">
    <property type="component" value="Unassembled WGS sequence"/>
</dbReference>
<name>A0A377LUW6_ENTCL</name>
<accession>A0A377LUW6</accession>
<gene>
    <name evidence="1" type="primary">cysM_2</name>
    <name evidence="1" type="ORF">NCTC10005_02915</name>
</gene>
<evidence type="ECO:0000313" key="1">
    <source>
        <dbReference type="EMBL" id="STQ10177.1"/>
    </source>
</evidence>
<dbReference type="Gene3D" id="3.40.50.1100">
    <property type="match status" value="1"/>
</dbReference>
<evidence type="ECO:0000313" key="2">
    <source>
        <dbReference type="Proteomes" id="UP000255106"/>
    </source>
</evidence>
<proteinExistence type="predicted"/>
<dbReference type="EMBL" id="UGJB01000004">
    <property type="protein sequence ID" value="STQ10177.1"/>
    <property type="molecule type" value="Genomic_DNA"/>
</dbReference>
<protein>
    <submittedName>
        <fullName evidence="1">Cysteine synthase B</fullName>
        <ecNumber evidence="1">2.5.1.47</ecNumber>
    </submittedName>
</protein>